<dbReference type="SUPFAM" id="SSF81383">
    <property type="entry name" value="F-box domain"/>
    <property type="match status" value="1"/>
</dbReference>
<dbReference type="Pfam" id="PF12937">
    <property type="entry name" value="F-box-like"/>
    <property type="match status" value="1"/>
</dbReference>
<dbReference type="NCBIfam" id="TIGR00756">
    <property type="entry name" value="PPR"/>
    <property type="match status" value="2"/>
</dbReference>
<evidence type="ECO:0000313" key="5">
    <source>
        <dbReference type="EMBL" id="WOL02989.1"/>
    </source>
</evidence>
<name>A0AAQ3K888_9LILI</name>
<dbReference type="GO" id="GO:0009451">
    <property type="term" value="P:RNA modification"/>
    <property type="evidence" value="ECO:0007669"/>
    <property type="project" value="InterPro"/>
</dbReference>
<dbReference type="InterPro" id="IPR046848">
    <property type="entry name" value="E_motif"/>
</dbReference>
<dbReference type="GO" id="GO:0003723">
    <property type="term" value="F:RNA binding"/>
    <property type="evidence" value="ECO:0007669"/>
    <property type="project" value="InterPro"/>
</dbReference>
<dbReference type="InterPro" id="IPR046960">
    <property type="entry name" value="PPR_At4g14850-like_plant"/>
</dbReference>
<dbReference type="PANTHER" id="PTHR47926">
    <property type="entry name" value="PENTATRICOPEPTIDE REPEAT-CONTAINING PROTEIN"/>
    <property type="match status" value="1"/>
</dbReference>
<keyword evidence="6" id="KW-1185">Reference proteome</keyword>
<dbReference type="FunFam" id="1.25.40.10:FF:000184">
    <property type="entry name" value="Pentatricopeptide repeat-containing protein, chloroplastic"/>
    <property type="match status" value="1"/>
</dbReference>
<feature type="domain" description="F-box" evidence="4">
    <location>
        <begin position="40"/>
        <end position="64"/>
    </location>
</feature>
<dbReference type="InterPro" id="IPR001810">
    <property type="entry name" value="F-box_dom"/>
</dbReference>
<dbReference type="Pfam" id="PF20431">
    <property type="entry name" value="E_motif"/>
    <property type="match status" value="1"/>
</dbReference>
<feature type="repeat" description="PPR" evidence="2">
    <location>
        <begin position="380"/>
        <end position="414"/>
    </location>
</feature>
<dbReference type="InterPro" id="IPR002885">
    <property type="entry name" value="PPR_rpt"/>
</dbReference>
<evidence type="ECO:0000259" key="4">
    <source>
        <dbReference type="Pfam" id="PF12937"/>
    </source>
</evidence>
<reference evidence="5 6" key="1">
    <citation type="submission" date="2023-10" db="EMBL/GenBank/DDBJ databases">
        <title>Chromosome-scale genome assembly provides insights into flower coloration mechanisms of Canna indica.</title>
        <authorList>
            <person name="Li C."/>
        </authorList>
    </citation>
    <scope>NUCLEOTIDE SEQUENCE [LARGE SCALE GENOMIC DNA]</scope>
    <source>
        <tissue evidence="5">Flower</tissue>
    </source>
</reference>
<dbReference type="Gene3D" id="1.25.40.10">
    <property type="entry name" value="Tetratricopeptide repeat domain"/>
    <property type="match status" value="2"/>
</dbReference>
<dbReference type="Gene3D" id="1.20.1280.50">
    <property type="match status" value="1"/>
</dbReference>
<feature type="region of interest" description="Disordered" evidence="3">
    <location>
        <begin position="1"/>
        <end position="30"/>
    </location>
</feature>
<evidence type="ECO:0000256" key="3">
    <source>
        <dbReference type="SAM" id="MobiDB-lite"/>
    </source>
</evidence>
<dbReference type="InterPro" id="IPR036047">
    <property type="entry name" value="F-box-like_dom_sf"/>
</dbReference>
<protein>
    <recommendedName>
        <fullName evidence="4">F-box domain-containing protein</fullName>
    </recommendedName>
</protein>
<dbReference type="Pfam" id="PF01535">
    <property type="entry name" value="PPR"/>
    <property type="match status" value="2"/>
</dbReference>
<evidence type="ECO:0000256" key="2">
    <source>
        <dbReference type="PROSITE-ProRule" id="PRU00708"/>
    </source>
</evidence>
<feature type="repeat" description="PPR" evidence="2">
    <location>
        <begin position="278"/>
        <end position="312"/>
    </location>
</feature>
<dbReference type="Pfam" id="PF13041">
    <property type="entry name" value="PPR_2"/>
    <property type="match status" value="1"/>
</dbReference>
<organism evidence="5 6">
    <name type="scientific">Canna indica</name>
    <name type="common">Indian-shot</name>
    <dbReference type="NCBI Taxonomy" id="4628"/>
    <lineage>
        <taxon>Eukaryota</taxon>
        <taxon>Viridiplantae</taxon>
        <taxon>Streptophyta</taxon>
        <taxon>Embryophyta</taxon>
        <taxon>Tracheophyta</taxon>
        <taxon>Spermatophyta</taxon>
        <taxon>Magnoliopsida</taxon>
        <taxon>Liliopsida</taxon>
        <taxon>Zingiberales</taxon>
        <taxon>Cannaceae</taxon>
        <taxon>Canna</taxon>
    </lineage>
</organism>
<accession>A0AAQ3K888</accession>
<dbReference type="Proteomes" id="UP001327560">
    <property type="component" value="Chromosome 4"/>
</dbReference>
<proteinExistence type="predicted"/>
<keyword evidence="1" id="KW-0677">Repeat</keyword>
<gene>
    <name evidence="5" type="ORF">Cni_G11709</name>
</gene>
<dbReference type="PANTHER" id="PTHR47926:SF458">
    <property type="entry name" value="PENTATRICOPEPTIDE REPEAT-CONTAINING PROTEIN"/>
    <property type="match status" value="1"/>
</dbReference>
<dbReference type="PROSITE" id="PS51375">
    <property type="entry name" value="PPR"/>
    <property type="match status" value="2"/>
</dbReference>
<sequence>MRPTQSRREAQDEARSGDGGRESGREEFSTPPALRATGHLIARIFSQLDCVDLLSCALVCKQWYNDSAELREGWKNEYLEAWNLYGLCIKRETHPPSSTCSIRDAQNLLRNGFFYRRLKMMFIALLKPEPFNKTNGMMPTLGVCSPLPLPKLPTHQNAPFIATVHLRRLHAHALRARVHQPSFWNALARSYASHGAPHLALAVCLHMPSRDAFTFPLAFKLCSLLSAFAEATCLHAHLVKLGLVHTSIHSLNALITFYSNFGHLDLARQLFDRIPNRTVSSWSAMIAAYDRNAQPLEALFTFLGMLEAGVCPDEAALVSTLAACTHGGFLEFGKAIHAYSITCGLGLDSVGFATAVVDLYTKCGELDLARDVFERTAQRNVLTWSAMIGGLAMHGLGVHSIKLFDEMVEAGIKPTSVTMTNVLSACSHAGLVDQGLRLFKLMRKEYGIEPRVEHCGCVVDLLGRAALLDEALEFIRTMPMAATAAIWRSLLGAACTHGNLEVGRLAEEHLTALEEDMVAGDYVMLANLYARLGLWEEVGRVRREMNDMGVRKVAGFSSVEVDGELHRFVMGDKLHPQSQHIQEMLDLLNLELMDQ</sequence>
<dbReference type="InterPro" id="IPR011990">
    <property type="entry name" value="TPR-like_helical_dom_sf"/>
</dbReference>
<feature type="compositionally biased region" description="Basic and acidic residues" evidence="3">
    <location>
        <begin position="1"/>
        <end position="28"/>
    </location>
</feature>
<dbReference type="EMBL" id="CP136893">
    <property type="protein sequence ID" value="WOL02989.1"/>
    <property type="molecule type" value="Genomic_DNA"/>
</dbReference>
<evidence type="ECO:0000313" key="6">
    <source>
        <dbReference type="Proteomes" id="UP001327560"/>
    </source>
</evidence>
<dbReference type="AlphaFoldDB" id="A0AAQ3K888"/>
<evidence type="ECO:0000256" key="1">
    <source>
        <dbReference type="ARBA" id="ARBA00022737"/>
    </source>
</evidence>